<proteinExistence type="predicted"/>
<evidence type="ECO:0000313" key="2">
    <source>
        <dbReference type="EMBL" id="UYV62207.1"/>
    </source>
</evidence>
<keyword evidence="3" id="KW-1185">Reference proteome</keyword>
<organism evidence="2 3">
    <name type="scientific">Cordylochernes scorpioides</name>
    <dbReference type="NCBI Taxonomy" id="51811"/>
    <lineage>
        <taxon>Eukaryota</taxon>
        <taxon>Metazoa</taxon>
        <taxon>Ecdysozoa</taxon>
        <taxon>Arthropoda</taxon>
        <taxon>Chelicerata</taxon>
        <taxon>Arachnida</taxon>
        <taxon>Pseudoscorpiones</taxon>
        <taxon>Cheliferoidea</taxon>
        <taxon>Chernetidae</taxon>
        <taxon>Cordylochernes</taxon>
    </lineage>
</organism>
<dbReference type="Pfam" id="PF13521">
    <property type="entry name" value="AAA_28"/>
    <property type="match status" value="1"/>
</dbReference>
<gene>
    <name evidence="2" type="ORF">LAZ67_1008221</name>
</gene>
<dbReference type="InterPro" id="IPR033469">
    <property type="entry name" value="CYTH-like_dom_sf"/>
</dbReference>
<dbReference type="Gene3D" id="2.40.320.10">
    <property type="entry name" value="Hypothetical Protein Pfu-838710-001"/>
    <property type="match status" value="1"/>
</dbReference>
<dbReference type="EMBL" id="CP092863">
    <property type="protein sequence ID" value="UYV62207.1"/>
    <property type="molecule type" value="Genomic_DNA"/>
</dbReference>
<evidence type="ECO:0000259" key="1">
    <source>
        <dbReference type="Pfam" id="PF13521"/>
    </source>
</evidence>
<dbReference type="PANTHER" id="PTHR34932:SF1">
    <property type="entry name" value="TRPL TRANSLOCATION DEFECT PROTEIN 14"/>
    <property type="match status" value="1"/>
</dbReference>
<name>A0ABY6K3F5_9ARAC</name>
<reference evidence="2 3" key="1">
    <citation type="submission" date="2022-01" db="EMBL/GenBank/DDBJ databases">
        <title>A chromosomal length assembly of Cordylochernes scorpioides.</title>
        <authorList>
            <person name="Zeh D."/>
            <person name="Zeh J."/>
        </authorList>
    </citation>
    <scope>NUCLEOTIDE SEQUENCE [LARGE SCALE GENOMIC DNA]</scope>
    <source>
        <strain evidence="2">IN4F17</strain>
        <tissue evidence="2">Whole Body</tissue>
    </source>
</reference>
<dbReference type="InterPro" id="IPR038727">
    <property type="entry name" value="NadR/Ttd14_AAA_dom"/>
</dbReference>
<protein>
    <submittedName>
        <fullName evidence="2">Unc-132</fullName>
    </submittedName>
</protein>
<dbReference type="InterPro" id="IPR053227">
    <property type="entry name" value="TRPL-trafficking_regulator"/>
</dbReference>
<sequence length="356" mass="41053">MSPPVCSGGLRFSDLGEGSKEADRFQENLLKVMMSIEETFFHLAEGCTQNCIIICDRGTMDASAFVTEEAWKKILDNNGLNLVDIRDNRYNQVIHLVSAAEGAEEYYTLEDNQCRTEGIELARERDRRAAEAWVGHPYIDVVDNSTNFQAKMRRLIAAVSRRVGIDTYDRLDPHSRKLKFLVKDFPPDEVFPIFQDFDVIHDYLVTPPNSGYQARLRKRGQKGKWSYMHTQRRVDAKGQIIEVKRPLSQKDYMVVCAQNLLAQRDSTHHTIYKLRRCFIWNNIYFQLDVYKSPCIPRCQGLILLETYTTIPSEQLSSQLPPFLNVSKEITKDPNYSMHYLSQVDYGTLPNGHPTNI</sequence>
<feature type="domain" description="NadR/Ttd14 AAA" evidence="1">
    <location>
        <begin position="27"/>
        <end position="149"/>
    </location>
</feature>
<dbReference type="Proteomes" id="UP001235939">
    <property type="component" value="Chromosome 01"/>
</dbReference>
<evidence type="ECO:0000313" key="3">
    <source>
        <dbReference type="Proteomes" id="UP001235939"/>
    </source>
</evidence>
<dbReference type="PANTHER" id="PTHR34932">
    <property type="entry name" value="TRPL TRANSLOCATION DEFECT PROTEIN 14"/>
    <property type="match status" value="1"/>
</dbReference>
<dbReference type="SUPFAM" id="SSF55154">
    <property type="entry name" value="CYTH-like phosphatases"/>
    <property type="match status" value="1"/>
</dbReference>
<accession>A0ABY6K3F5</accession>